<proteinExistence type="predicted"/>
<name>A0A853L1D7_9PROT</name>
<reference evidence="2 3" key="1">
    <citation type="submission" date="2014-07" db="EMBL/GenBank/DDBJ databases">
        <title>Draft genome sequence of Thalassospira tepidiphila 1-1B.</title>
        <authorList>
            <person name="Lai Q."/>
            <person name="Shao Z."/>
        </authorList>
    </citation>
    <scope>NUCLEOTIDE SEQUENCE [LARGE SCALE GENOMIC DNA]</scope>
    <source>
        <strain evidence="2 3">MCCC 1A03514</strain>
    </source>
</reference>
<evidence type="ECO:0000313" key="3">
    <source>
        <dbReference type="Proteomes" id="UP000094009"/>
    </source>
</evidence>
<organism evidence="2 3">
    <name type="scientific">Thalassospira tepidiphila MCCC 1A03514</name>
    <dbReference type="NCBI Taxonomy" id="1177930"/>
    <lineage>
        <taxon>Bacteria</taxon>
        <taxon>Pseudomonadati</taxon>
        <taxon>Pseudomonadota</taxon>
        <taxon>Alphaproteobacteria</taxon>
        <taxon>Rhodospirillales</taxon>
        <taxon>Thalassospiraceae</taxon>
        <taxon>Thalassospira</taxon>
    </lineage>
</organism>
<feature type="signal peptide" evidence="1">
    <location>
        <begin position="1"/>
        <end position="28"/>
    </location>
</feature>
<accession>A0A853L1D7</accession>
<dbReference type="Proteomes" id="UP000094009">
    <property type="component" value="Unassembled WGS sequence"/>
</dbReference>
<dbReference type="EMBL" id="JPVZ01000003">
    <property type="protein sequence ID" value="OAZ10394.1"/>
    <property type="molecule type" value="Genomic_DNA"/>
</dbReference>
<dbReference type="AlphaFoldDB" id="A0A853L1D7"/>
<sequence length="139" mass="14786">MQSRTVSTLLTRPVLVCGALLFPMLADAGEADLVAAKVTKTGADTYRFDVTVAHEDTGWDHYANVWQVIGPDGVIIGERVLAHPHVNEQPFTRSLSGVTIPPDITGVTLRAGDLVHAFGGAELRIELPVEAGQSVTVSN</sequence>
<dbReference type="RefSeq" id="WP_064780728.1">
    <property type="nucleotide sequence ID" value="NZ_JPVZ01000003.1"/>
</dbReference>
<comment type="caution">
    <text evidence="2">The sequence shown here is derived from an EMBL/GenBank/DDBJ whole genome shotgun (WGS) entry which is preliminary data.</text>
</comment>
<gene>
    <name evidence="2" type="ORF">TH4_09175</name>
</gene>
<evidence type="ECO:0000313" key="2">
    <source>
        <dbReference type="EMBL" id="OAZ10394.1"/>
    </source>
</evidence>
<evidence type="ECO:0000256" key="1">
    <source>
        <dbReference type="SAM" id="SignalP"/>
    </source>
</evidence>
<protein>
    <submittedName>
        <fullName evidence="2">Uncharacterized protein</fullName>
    </submittedName>
</protein>
<keyword evidence="1" id="KW-0732">Signal</keyword>
<feature type="chain" id="PRO_5032599183" evidence="1">
    <location>
        <begin position="29"/>
        <end position="139"/>
    </location>
</feature>